<evidence type="ECO:0000313" key="12">
    <source>
        <dbReference type="Proteomes" id="UP000319014"/>
    </source>
</evidence>
<keyword evidence="5 9" id="KW-0812">Transmembrane</keyword>
<dbReference type="FunFam" id="1.10.3720.10:FF:000003">
    <property type="entry name" value="Aliphatic sulfonate ABC transporter permease"/>
    <property type="match status" value="1"/>
</dbReference>
<dbReference type="PANTHER" id="PTHR30151:SF38">
    <property type="entry name" value="ALIPHATIC SULFONATES TRANSPORT PERMEASE PROTEIN SSUC-RELATED"/>
    <property type="match status" value="1"/>
</dbReference>
<dbReference type="GO" id="GO:0005886">
    <property type="term" value="C:plasma membrane"/>
    <property type="evidence" value="ECO:0007669"/>
    <property type="project" value="UniProtKB-SubCell"/>
</dbReference>
<dbReference type="CDD" id="cd06261">
    <property type="entry name" value="TM_PBP2"/>
    <property type="match status" value="1"/>
</dbReference>
<dbReference type="PANTHER" id="PTHR30151">
    <property type="entry name" value="ALKANE SULFONATE ABC TRANSPORTER-RELATED, MEMBRANE SUBUNIT"/>
    <property type="match status" value="1"/>
</dbReference>
<feature type="domain" description="ABC transmembrane type-1" evidence="10">
    <location>
        <begin position="73"/>
        <end position="257"/>
    </location>
</feature>
<dbReference type="Gene3D" id="1.10.3720.10">
    <property type="entry name" value="MetI-like"/>
    <property type="match status" value="1"/>
</dbReference>
<dbReference type="SUPFAM" id="SSF161098">
    <property type="entry name" value="MetI-like"/>
    <property type="match status" value="1"/>
</dbReference>
<evidence type="ECO:0000256" key="9">
    <source>
        <dbReference type="RuleBase" id="RU363032"/>
    </source>
</evidence>
<sequence>MSVIETLSPARSRSPGWRPSLPGRHALLPYAVPAAILMLWEIAGATGLVADTVMPRPSTIFATAVRMTLSGELFTHLGVSAARALAGLVIGGGIGFALGVANGVSRISETLTDTTLQMIRNIPHLALIPLVILWFGIGEGAKLFLVALGVFFPIYLNTLHGIRNVDSQLIEMGRAYGMTSRELFRRVVLPGALPSIFVGLRYGLGIMWLTLIVAETLSASSGLGYMAMQAREFMILDVVVLSILLYAALGKLADTLTRALDRRALKWSPAYAGR</sequence>
<evidence type="ECO:0000256" key="8">
    <source>
        <dbReference type="ARBA" id="ARBA00056719"/>
    </source>
</evidence>
<evidence type="ECO:0000259" key="10">
    <source>
        <dbReference type="PROSITE" id="PS50928"/>
    </source>
</evidence>
<protein>
    <submittedName>
        <fullName evidence="11">Sulfonate transport system permease protein</fullName>
    </submittedName>
</protein>
<evidence type="ECO:0000313" key="11">
    <source>
        <dbReference type="EMBL" id="SMO41504.1"/>
    </source>
</evidence>
<keyword evidence="3 9" id="KW-0813">Transport</keyword>
<keyword evidence="12" id="KW-1185">Reference proteome</keyword>
<comment type="function">
    <text evidence="8">Probably part of an ABC transporter complex. Probably responsible for the translocation of the substrate across the membrane.</text>
</comment>
<dbReference type="OrthoDB" id="7856646at2"/>
<comment type="similarity">
    <text evidence="2 9">Belongs to the binding-protein-dependent transport system permease family.</text>
</comment>
<dbReference type="GO" id="GO:0042918">
    <property type="term" value="P:alkanesulfonate transmembrane transport"/>
    <property type="evidence" value="ECO:0007669"/>
    <property type="project" value="UniProtKB-ARBA"/>
</dbReference>
<feature type="transmembrane region" description="Helical" evidence="9">
    <location>
        <begin position="121"/>
        <end position="137"/>
    </location>
</feature>
<feature type="transmembrane region" description="Helical" evidence="9">
    <location>
        <begin position="81"/>
        <end position="101"/>
    </location>
</feature>
<organism evidence="11 12">
    <name type="scientific">Paracoccus laeviglucosivorans</name>
    <dbReference type="NCBI Taxonomy" id="1197861"/>
    <lineage>
        <taxon>Bacteria</taxon>
        <taxon>Pseudomonadati</taxon>
        <taxon>Pseudomonadota</taxon>
        <taxon>Alphaproteobacteria</taxon>
        <taxon>Rhodobacterales</taxon>
        <taxon>Paracoccaceae</taxon>
        <taxon>Paracoccus</taxon>
    </lineage>
</organism>
<comment type="subcellular location">
    <subcellularLocation>
        <location evidence="1 9">Cell membrane</location>
        <topology evidence="1 9">Multi-pass membrane protein</topology>
    </subcellularLocation>
</comment>
<feature type="transmembrane region" description="Helical" evidence="9">
    <location>
        <begin position="143"/>
        <end position="162"/>
    </location>
</feature>
<dbReference type="Proteomes" id="UP000319014">
    <property type="component" value="Unassembled WGS sequence"/>
</dbReference>
<accession>A0A521B312</accession>
<feature type="transmembrane region" description="Helical" evidence="9">
    <location>
        <begin position="27"/>
        <end position="50"/>
    </location>
</feature>
<dbReference type="PROSITE" id="PS50928">
    <property type="entry name" value="ABC_TM1"/>
    <property type="match status" value="1"/>
</dbReference>
<evidence type="ECO:0000256" key="1">
    <source>
        <dbReference type="ARBA" id="ARBA00004651"/>
    </source>
</evidence>
<gene>
    <name evidence="11" type="ORF">SAMN06265221_10281</name>
</gene>
<feature type="transmembrane region" description="Helical" evidence="9">
    <location>
        <begin position="233"/>
        <end position="253"/>
    </location>
</feature>
<dbReference type="InterPro" id="IPR035906">
    <property type="entry name" value="MetI-like_sf"/>
</dbReference>
<evidence type="ECO:0000256" key="7">
    <source>
        <dbReference type="ARBA" id="ARBA00023136"/>
    </source>
</evidence>
<evidence type="ECO:0000256" key="4">
    <source>
        <dbReference type="ARBA" id="ARBA00022475"/>
    </source>
</evidence>
<reference evidence="11 12" key="1">
    <citation type="submission" date="2017-05" db="EMBL/GenBank/DDBJ databases">
        <authorList>
            <person name="Varghese N."/>
            <person name="Submissions S."/>
        </authorList>
    </citation>
    <scope>NUCLEOTIDE SEQUENCE [LARGE SCALE GENOMIC DNA]</scope>
    <source>
        <strain evidence="11 12">DSM 100094</strain>
    </source>
</reference>
<keyword evidence="4" id="KW-1003">Cell membrane</keyword>
<dbReference type="InterPro" id="IPR000515">
    <property type="entry name" value="MetI-like"/>
</dbReference>
<feature type="transmembrane region" description="Helical" evidence="9">
    <location>
        <begin position="206"/>
        <end position="226"/>
    </location>
</feature>
<dbReference type="EMBL" id="FXTK01000002">
    <property type="protein sequence ID" value="SMO41504.1"/>
    <property type="molecule type" value="Genomic_DNA"/>
</dbReference>
<evidence type="ECO:0000256" key="5">
    <source>
        <dbReference type="ARBA" id="ARBA00022692"/>
    </source>
</evidence>
<dbReference type="AlphaFoldDB" id="A0A521B312"/>
<feature type="transmembrane region" description="Helical" evidence="9">
    <location>
        <begin position="183"/>
        <end position="200"/>
    </location>
</feature>
<proteinExistence type="inferred from homology"/>
<dbReference type="Pfam" id="PF00528">
    <property type="entry name" value="BPD_transp_1"/>
    <property type="match status" value="1"/>
</dbReference>
<keyword evidence="7 9" id="KW-0472">Membrane</keyword>
<evidence type="ECO:0000256" key="2">
    <source>
        <dbReference type="ARBA" id="ARBA00009306"/>
    </source>
</evidence>
<keyword evidence="6 9" id="KW-1133">Transmembrane helix</keyword>
<name>A0A521B312_9RHOB</name>
<evidence type="ECO:0000256" key="3">
    <source>
        <dbReference type="ARBA" id="ARBA00022448"/>
    </source>
</evidence>
<dbReference type="RefSeq" id="WP_142661629.1">
    <property type="nucleotide sequence ID" value="NZ_FXTK01000002.1"/>
</dbReference>
<evidence type="ECO:0000256" key="6">
    <source>
        <dbReference type="ARBA" id="ARBA00022989"/>
    </source>
</evidence>